<keyword evidence="1" id="KW-0328">Glycosyltransferase</keyword>
<gene>
    <name evidence="5" type="ORF">IBL26_05515</name>
</gene>
<dbReference type="Pfam" id="PF13692">
    <property type="entry name" value="Glyco_trans_1_4"/>
    <property type="match status" value="1"/>
</dbReference>
<evidence type="ECO:0000256" key="1">
    <source>
        <dbReference type="ARBA" id="ARBA00022676"/>
    </source>
</evidence>
<feature type="domain" description="Glycosyltransferase subfamily 4-like N-terminal" evidence="4">
    <location>
        <begin position="125"/>
        <end position="226"/>
    </location>
</feature>
<dbReference type="InterPro" id="IPR028098">
    <property type="entry name" value="Glyco_trans_4-like_N"/>
</dbReference>
<reference evidence="5 6" key="1">
    <citation type="journal article" date="2013" name="Int. J. Syst. Evol. Microbiol.">
        <title>Roseomonas aerophila sp. nov., isolated from air.</title>
        <authorList>
            <person name="Kim S.J."/>
            <person name="Weon H.Y."/>
            <person name="Ahn J.H."/>
            <person name="Hong S.B."/>
            <person name="Seok S.J."/>
            <person name="Whang K.S."/>
            <person name="Kwon S.W."/>
        </authorList>
    </citation>
    <scope>NUCLEOTIDE SEQUENCE [LARGE SCALE GENOMIC DNA]</scope>
    <source>
        <strain evidence="5 6">NBRC 108923</strain>
    </source>
</reference>
<keyword evidence="6" id="KW-1185">Reference proteome</keyword>
<evidence type="ECO:0000256" key="3">
    <source>
        <dbReference type="SAM" id="MobiDB-lite"/>
    </source>
</evidence>
<organism evidence="5 6">
    <name type="scientific">Teichococcus aerophilus</name>
    <dbReference type="NCBI Taxonomy" id="1224513"/>
    <lineage>
        <taxon>Bacteria</taxon>
        <taxon>Pseudomonadati</taxon>
        <taxon>Pseudomonadota</taxon>
        <taxon>Alphaproteobacteria</taxon>
        <taxon>Acetobacterales</taxon>
        <taxon>Roseomonadaceae</taxon>
        <taxon>Roseomonas</taxon>
    </lineage>
</organism>
<proteinExistence type="predicted"/>
<evidence type="ECO:0000313" key="6">
    <source>
        <dbReference type="Proteomes" id="UP000626026"/>
    </source>
</evidence>
<protein>
    <submittedName>
        <fullName evidence="5">Glycosyltransferase</fullName>
    </submittedName>
</protein>
<sequence>MTAPLVCMLSAAHPPADVRVVGKEGAALASAGWRVMHLCPAPARQDASAPLQETAAPAALNGRASIASALVGGAAVGNAFASDVPSSGAGAESTLATGDTAARSTPPRPAAAGRVPNSHVPASHAGVAIQTYRRAPGWRGRLLGIPALARRAAATGAAVLHASEPDAWIAAILAARRSGARVVLDVHEHYPSRLDHRLPRVLRPLGRAGLRLACRLSARAADAVVVAKDGLDADFAAPARTIPVRNYATPAAVTPRRHAPGPLTLVHLGALGRSRGAWEMLEALALCPPETRLRLIGRFTDGSGEAFSARAAELGLAGRIDQLGWMPHEAALQAAASADIGLVLFQPGVENHRLALPHKLFDCMLAGLPIIAPAFAEEVASVVRDAACGLLVPTEDPAAIAAAIHRLRDPAMRAGMGANGRDAALGRFGWGAEAARLVGLYRRLAPLPATVAAPAAPAPLEVA</sequence>
<dbReference type="Gene3D" id="3.40.50.2000">
    <property type="entry name" value="Glycogen Phosphorylase B"/>
    <property type="match status" value="2"/>
</dbReference>
<dbReference type="SUPFAM" id="SSF53756">
    <property type="entry name" value="UDP-Glycosyltransferase/glycogen phosphorylase"/>
    <property type="match status" value="1"/>
</dbReference>
<dbReference type="RefSeq" id="WP_187783463.1">
    <property type="nucleotide sequence ID" value="NZ_JACTVA010000006.1"/>
</dbReference>
<dbReference type="Proteomes" id="UP000626026">
    <property type="component" value="Unassembled WGS sequence"/>
</dbReference>
<evidence type="ECO:0000259" key="4">
    <source>
        <dbReference type="Pfam" id="PF13439"/>
    </source>
</evidence>
<dbReference type="Pfam" id="PF13439">
    <property type="entry name" value="Glyco_transf_4"/>
    <property type="match status" value="1"/>
</dbReference>
<feature type="region of interest" description="Disordered" evidence="3">
    <location>
        <begin position="84"/>
        <end position="120"/>
    </location>
</feature>
<dbReference type="EMBL" id="JACTVA010000006">
    <property type="protein sequence ID" value="MBC9206284.1"/>
    <property type="molecule type" value="Genomic_DNA"/>
</dbReference>
<dbReference type="PANTHER" id="PTHR12526:SF510">
    <property type="entry name" value="D-INOSITOL 3-PHOSPHATE GLYCOSYLTRANSFERASE"/>
    <property type="match status" value="1"/>
</dbReference>
<evidence type="ECO:0000256" key="2">
    <source>
        <dbReference type="ARBA" id="ARBA00022679"/>
    </source>
</evidence>
<evidence type="ECO:0000313" key="5">
    <source>
        <dbReference type="EMBL" id="MBC9206284.1"/>
    </source>
</evidence>
<comment type="caution">
    <text evidence="5">The sequence shown here is derived from an EMBL/GenBank/DDBJ whole genome shotgun (WGS) entry which is preliminary data.</text>
</comment>
<dbReference type="PANTHER" id="PTHR12526">
    <property type="entry name" value="GLYCOSYLTRANSFERASE"/>
    <property type="match status" value="1"/>
</dbReference>
<name>A0ABR7RI85_9PROT</name>
<keyword evidence="2" id="KW-0808">Transferase</keyword>
<accession>A0ABR7RI85</accession>